<dbReference type="InterPro" id="IPR042262">
    <property type="entry name" value="CN_hydtase_beta_C"/>
</dbReference>
<dbReference type="AlphaFoldDB" id="A0A2P9ALV7"/>
<dbReference type="Proteomes" id="UP000245698">
    <property type="component" value="Unassembled WGS sequence"/>
</dbReference>
<dbReference type="Gene3D" id="1.10.472.20">
    <property type="entry name" value="Nitrile hydratase, beta subunit"/>
    <property type="match status" value="1"/>
</dbReference>
<keyword evidence="2 6" id="KW-0456">Lyase</keyword>
<feature type="domain" description="Nitrile hydratase beta subunit-like N-terminal" evidence="5">
    <location>
        <begin position="1"/>
        <end position="106"/>
    </location>
</feature>
<accession>A0A2P9ALV7</accession>
<dbReference type="GO" id="GO:0018822">
    <property type="term" value="F:nitrile hydratase activity"/>
    <property type="evidence" value="ECO:0007669"/>
    <property type="project" value="UniProtKB-EC"/>
</dbReference>
<dbReference type="InterPro" id="IPR008990">
    <property type="entry name" value="Elect_transpt_acc-like_dom_sf"/>
</dbReference>
<evidence type="ECO:0000256" key="1">
    <source>
        <dbReference type="ARBA" id="ARBA00013079"/>
    </source>
</evidence>
<feature type="domain" description="Nitrile hydratase beta subunit" evidence="4">
    <location>
        <begin position="120"/>
        <end position="211"/>
    </location>
</feature>
<gene>
    <name evidence="6" type="ORF">BQ8482_240032</name>
</gene>
<reference evidence="7" key="1">
    <citation type="submission" date="2016-12" db="EMBL/GenBank/DDBJ databases">
        <authorList>
            <person name="Brunel B."/>
        </authorList>
    </citation>
    <scope>NUCLEOTIDE SEQUENCE [LARGE SCALE GENOMIC DNA]</scope>
</reference>
<dbReference type="Gene3D" id="2.30.30.50">
    <property type="match status" value="1"/>
</dbReference>
<dbReference type="EC" id="4.2.1.84" evidence="1"/>
<proteinExistence type="predicted"/>
<keyword evidence="7" id="KW-1185">Reference proteome</keyword>
<comment type="catalytic activity">
    <reaction evidence="3">
        <text>an aliphatic primary amide = an aliphatic nitrile + H2O</text>
        <dbReference type="Rhea" id="RHEA:12673"/>
        <dbReference type="ChEBI" id="CHEBI:15377"/>
        <dbReference type="ChEBI" id="CHEBI:65285"/>
        <dbReference type="ChEBI" id="CHEBI:80291"/>
        <dbReference type="EC" id="4.2.1.84"/>
    </reaction>
</comment>
<dbReference type="EMBL" id="FUIG01000031">
    <property type="protein sequence ID" value="SJM32094.1"/>
    <property type="molecule type" value="Genomic_DNA"/>
</dbReference>
<dbReference type="SUPFAM" id="SSF50090">
    <property type="entry name" value="Electron transport accessory proteins"/>
    <property type="match status" value="1"/>
</dbReference>
<evidence type="ECO:0000256" key="3">
    <source>
        <dbReference type="ARBA" id="ARBA00044877"/>
    </source>
</evidence>
<sequence>MDTVHDLGGRQGFRPIPNVAEDDSALFSDEWKARTWAIAMMSMGKLTTDRTGWTLDWYRHVLERLPPDAYFGLDYFEKWILAMMVTSVDEGVAGVQEFFDGRASSRTFEYESLRPTAEAPPTRARFKPGNKVVVRRDIATMHTRLTGYVRGRPGVVDSVIGPQPLPDEKAVGTIRREQTYVVRFRMSDLWPEAGDTADSLLIDMWDSYLEPA</sequence>
<dbReference type="InterPro" id="IPR049054">
    <property type="entry name" value="CN_hydtase_beta-like_N"/>
</dbReference>
<organism evidence="6 7">
    <name type="scientific">Mesorhizobium delmotii</name>
    <dbReference type="NCBI Taxonomy" id="1631247"/>
    <lineage>
        <taxon>Bacteria</taxon>
        <taxon>Pseudomonadati</taxon>
        <taxon>Pseudomonadota</taxon>
        <taxon>Alphaproteobacteria</taxon>
        <taxon>Hyphomicrobiales</taxon>
        <taxon>Phyllobacteriaceae</taxon>
        <taxon>Mesorhizobium</taxon>
    </lineage>
</organism>
<protein>
    <recommendedName>
        <fullName evidence="1">nitrile hydratase</fullName>
        <ecNumber evidence="1">4.2.1.84</ecNumber>
    </recommendedName>
</protein>
<name>A0A2P9ALV7_9HYPH</name>
<evidence type="ECO:0000313" key="7">
    <source>
        <dbReference type="Proteomes" id="UP000245698"/>
    </source>
</evidence>
<dbReference type="InterPro" id="IPR024690">
    <property type="entry name" value="CN_hydtase_beta_dom_C"/>
</dbReference>
<evidence type="ECO:0000313" key="6">
    <source>
        <dbReference type="EMBL" id="SJM32094.1"/>
    </source>
</evidence>
<dbReference type="Pfam" id="PF02211">
    <property type="entry name" value="NHase_beta_C"/>
    <property type="match status" value="1"/>
</dbReference>
<evidence type="ECO:0000259" key="5">
    <source>
        <dbReference type="Pfam" id="PF21006"/>
    </source>
</evidence>
<dbReference type="RefSeq" id="WP_123149174.1">
    <property type="nucleotide sequence ID" value="NZ_FUIG01000031.1"/>
</dbReference>
<evidence type="ECO:0000256" key="2">
    <source>
        <dbReference type="ARBA" id="ARBA00023239"/>
    </source>
</evidence>
<dbReference type="Pfam" id="PF21006">
    <property type="entry name" value="NHase_beta_N"/>
    <property type="match status" value="1"/>
</dbReference>
<evidence type="ECO:0000259" key="4">
    <source>
        <dbReference type="Pfam" id="PF02211"/>
    </source>
</evidence>